<evidence type="ECO:0000256" key="1">
    <source>
        <dbReference type="SAM" id="MobiDB-lite"/>
    </source>
</evidence>
<comment type="caution">
    <text evidence="2">The sequence shown here is derived from an EMBL/GenBank/DDBJ whole genome shotgun (WGS) entry which is preliminary data.</text>
</comment>
<gene>
    <name evidence="2" type="ORF">LIER_18904</name>
</gene>
<keyword evidence="3" id="KW-1185">Reference proteome</keyword>
<dbReference type="EMBL" id="BAABME010004595">
    <property type="protein sequence ID" value="GAA0162913.1"/>
    <property type="molecule type" value="Genomic_DNA"/>
</dbReference>
<evidence type="ECO:0008006" key="4">
    <source>
        <dbReference type="Google" id="ProtNLM"/>
    </source>
</evidence>
<evidence type="ECO:0000313" key="3">
    <source>
        <dbReference type="Proteomes" id="UP001454036"/>
    </source>
</evidence>
<name>A0AAV3QID6_LITER</name>
<dbReference type="Proteomes" id="UP001454036">
    <property type="component" value="Unassembled WGS sequence"/>
</dbReference>
<proteinExistence type="predicted"/>
<reference evidence="2 3" key="1">
    <citation type="submission" date="2024-01" db="EMBL/GenBank/DDBJ databases">
        <title>The complete chloroplast genome sequence of Lithospermum erythrorhizon: insights into the phylogenetic relationship among Boraginaceae species and the maternal lineages of purple gromwells.</title>
        <authorList>
            <person name="Okada T."/>
            <person name="Watanabe K."/>
        </authorList>
    </citation>
    <scope>NUCLEOTIDE SEQUENCE [LARGE SCALE GENOMIC DNA]</scope>
</reference>
<sequence>MEEDESIAMYNNTLNDMANESFSLGEPTSNKKLDSTTMSLDELIGNLETFEMSPNEGTTTDGRSQLSKGTMVQVSQINPKVFNAENVKALDIFNQSVPTISRGFGHIQSECPNYLKKQSKNYSSTLSDDESEDG</sequence>
<feature type="region of interest" description="Disordered" evidence="1">
    <location>
        <begin position="50"/>
        <end position="71"/>
    </location>
</feature>
<feature type="compositionally biased region" description="Polar residues" evidence="1">
    <location>
        <begin position="55"/>
        <end position="71"/>
    </location>
</feature>
<protein>
    <recommendedName>
        <fullName evidence="4">Gag-pol polyprotein</fullName>
    </recommendedName>
</protein>
<organism evidence="2 3">
    <name type="scientific">Lithospermum erythrorhizon</name>
    <name type="common">Purple gromwell</name>
    <name type="synonym">Lithospermum officinale var. erythrorhizon</name>
    <dbReference type="NCBI Taxonomy" id="34254"/>
    <lineage>
        <taxon>Eukaryota</taxon>
        <taxon>Viridiplantae</taxon>
        <taxon>Streptophyta</taxon>
        <taxon>Embryophyta</taxon>
        <taxon>Tracheophyta</taxon>
        <taxon>Spermatophyta</taxon>
        <taxon>Magnoliopsida</taxon>
        <taxon>eudicotyledons</taxon>
        <taxon>Gunneridae</taxon>
        <taxon>Pentapetalae</taxon>
        <taxon>asterids</taxon>
        <taxon>lamiids</taxon>
        <taxon>Boraginales</taxon>
        <taxon>Boraginaceae</taxon>
        <taxon>Boraginoideae</taxon>
        <taxon>Lithospermeae</taxon>
        <taxon>Lithospermum</taxon>
    </lineage>
</organism>
<accession>A0AAV3QID6</accession>
<evidence type="ECO:0000313" key="2">
    <source>
        <dbReference type="EMBL" id="GAA0162913.1"/>
    </source>
</evidence>
<dbReference type="AlphaFoldDB" id="A0AAV3QID6"/>